<evidence type="ECO:0000313" key="4">
    <source>
        <dbReference type="EMBL" id="CAG9534800.1"/>
    </source>
</evidence>
<feature type="transmembrane region" description="Helical" evidence="2">
    <location>
        <begin position="592"/>
        <end position="615"/>
    </location>
</feature>
<proteinExistence type="predicted"/>
<feature type="region of interest" description="Disordered" evidence="1">
    <location>
        <begin position="907"/>
        <end position="928"/>
    </location>
</feature>
<reference evidence="4" key="1">
    <citation type="submission" date="2021-09" db="EMBL/GenBank/DDBJ databases">
        <authorList>
            <consortium name="Pathogen Informatics"/>
        </authorList>
    </citation>
    <scope>NUCLEOTIDE SEQUENCE</scope>
</reference>
<feature type="transmembrane region" description="Helical" evidence="2">
    <location>
        <begin position="668"/>
        <end position="692"/>
    </location>
</feature>
<evidence type="ECO:0000256" key="2">
    <source>
        <dbReference type="SAM" id="Phobius"/>
    </source>
</evidence>
<dbReference type="Proteomes" id="UP000746747">
    <property type="component" value="Unassembled WGS sequence"/>
</dbReference>
<dbReference type="InterPro" id="IPR052728">
    <property type="entry name" value="O2_lipid_transport_reg"/>
</dbReference>
<accession>A0A8J2M474</accession>
<evidence type="ECO:0000259" key="3">
    <source>
        <dbReference type="SMART" id="SM00703"/>
    </source>
</evidence>
<feature type="domain" description="Nose resistant-to-fluoxetine protein N-terminal" evidence="3">
    <location>
        <begin position="35"/>
        <end position="162"/>
    </location>
</feature>
<keyword evidence="2" id="KW-0472">Membrane</keyword>
<dbReference type="Pfam" id="PF01757">
    <property type="entry name" value="Acyl_transf_3"/>
    <property type="match status" value="1"/>
</dbReference>
<evidence type="ECO:0000313" key="5">
    <source>
        <dbReference type="Proteomes" id="UP000746747"/>
    </source>
</evidence>
<feature type="compositionally biased region" description="Low complexity" evidence="1">
    <location>
        <begin position="908"/>
        <end position="919"/>
    </location>
</feature>
<dbReference type="EMBL" id="CAKAEH010001331">
    <property type="protein sequence ID" value="CAG9534800.1"/>
    <property type="molecule type" value="Genomic_DNA"/>
</dbReference>
<feature type="transmembrane region" description="Helical" evidence="2">
    <location>
        <begin position="464"/>
        <end position="487"/>
    </location>
</feature>
<dbReference type="OrthoDB" id="207378at2759"/>
<name>A0A8J2M474_9BILA</name>
<dbReference type="Pfam" id="PF20146">
    <property type="entry name" value="NRF"/>
    <property type="match status" value="1"/>
</dbReference>
<dbReference type="InterPro" id="IPR002656">
    <property type="entry name" value="Acyl_transf_3_dom"/>
</dbReference>
<gene>
    <name evidence="4" type="ORF">CJOHNSTONI_LOCUS4904</name>
</gene>
<dbReference type="PANTHER" id="PTHR11161">
    <property type="entry name" value="O-ACYLTRANSFERASE"/>
    <property type="match status" value="1"/>
</dbReference>
<keyword evidence="2" id="KW-0812">Transmembrane</keyword>
<evidence type="ECO:0000256" key="1">
    <source>
        <dbReference type="SAM" id="MobiDB-lite"/>
    </source>
</evidence>
<dbReference type="SMART" id="SM00703">
    <property type="entry name" value="NRF"/>
    <property type="match status" value="1"/>
</dbReference>
<dbReference type="PANTHER" id="PTHR11161:SF68">
    <property type="entry name" value="NOSE RESISTANT-TO-FLUOXETINE PROTEIN N-TERMINAL DOMAIN-CONTAINING PROTEIN"/>
    <property type="match status" value="1"/>
</dbReference>
<feature type="transmembrane region" description="Helical" evidence="2">
    <location>
        <begin position="566"/>
        <end position="586"/>
    </location>
</feature>
<dbReference type="GO" id="GO:0016747">
    <property type="term" value="F:acyltransferase activity, transferring groups other than amino-acyl groups"/>
    <property type="evidence" value="ECO:0007669"/>
    <property type="project" value="InterPro"/>
</dbReference>
<sequence>MDECIMDFTELIVSTANALLMRTYCRLADPNQTKISHCLDDTQLTFHQYLPQVLDAWGRPSAGIYSSGPFFWLGDYDQCQSISKTITTNYSVQYCRANIRIEAYGMQQHQIIPLFYGMCLPIRCNERSINNIFPILSSFLERTFGILISNNSAIECFKQKDSFFNKLNIEQWIILAILAFLVILVLCGTLIDIYRKRRNRKYLVNKESSESCSHMTIRPMTNISSQMSSICTPYVQDDARSFIYSDVPSQALTYKSIPAVRRTLKKSSCFVNSILAFSIRSTYHYLIRPRNRHLNSLHGIRVLSAFWVVIGHAHLFSLEYIGNVRQLWSLLKANEKLSLIIFNSSLSVDSFLLISAAVLAYKVHLRLLKQKQRKNEQTALSPFGWLMLWFHRFIRLMPAYIITFLIIYFVFQQIGDGPMWSEQNGIFGARCNKDDIWRQMLFLTNFYPNECMPWMWYLALDTQFYIIAPIVLLLLHIIPTIAIILIIAIIVLSVIYRATMVVLFRFPATLISALIENDSLTTELMEKMFRYLYAVPHARIGSFLIGILLGWSLSTKSKRTYSTIQIIIAHFLSFLMLAFSFIGANYANDFNIFSIFYAATFRVVWTFGLAIFVWLCERGYMHMIHSFLAWEKWTVFSRLSYGFYLSHEPILLYFIWTKRSPMMPLSAYYFIIFAMEISMLSLLAASLIAFIIEIPPLIIERKIFKTIRTRIASNKTDDETKQNDMDNKSVIQLFCQHKNDEIIELTTPMISPMKRTKRWIEENHEDLRTSFIQPNNTIINKSFCASKSSIAVTPKTTRQFPNIVGNTEDIVHPSGTNMEKQYNGSPKVDKLVKQKEKIPMKRNHDKEVSLMESIGFSWIEEIRKKLNTERNTRSQFPYNKGRRIMQYDGTNQQQQQHFNLYPLDEQISTSNKSTSSTNTGETVSYYNL</sequence>
<feature type="transmembrane region" description="Helical" evidence="2">
    <location>
        <begin position="393"/>
        <end position="411"/>
    </location>
</feature>
<protein>
    <recommendedName>
        <fullName evidence="3">Nose resistant-to-fluoxetine protein N-terminal domain-containing protein</fullName>
    </recommendedName>
</protein>
<feature type="transmembrane region" description="Helical" evidence="2">
    <location>
        <begin position="635"/>
        <end position="656"/>
    </location>
</feature>
<keyword evidence="2" id="KW-1133">Transmembrane helix</keyword>
<feature type="transmembrane region" description="Helical" evidence="2">
    <location>
        <begin position="535"/>
        <end position="554"/>
    </location>
</feature>
<feature type="transmembrane region" description="Helical" evidence="2">
    <location>
        <begin position="337"/>
        <end position="361"/>
    </location>
</feature>
<dbReference type="AlphaFoldDB" id="A0A8J2M474"/>
<keyword evidence="5" id="KW-1185">Reference proteome</keyword>
<comment type="caution">
    <text evidence="4">The sequence shown here is derived from an EMBL/GenBank/DDBJ whole genome shotgun (WGS) entry which is preliminary data.</text>
</comment>
<feature type="transmembrane region" description="Helical" evidence="2">
    <location>
        <begin position="172"/>
        <end position="194"/>
    </location>
</feature>
<organism evidence="4 5">
    <name type="scientific">Cercopithifilaria johnstoni</name>
    <dbReference type="NCBI Taxonomy" id="2874296"/>
    <lineage>
        <taxon>Eukaryota</taxon>
        <taxon>Metazoa</taxon>
        <taxon>Ecdysozoa</taxon>
        <taxon>Nematoda</taxon>
        <taxon>Chromadorea</taxon>
        <taxon>Rhabditida</taxon>
        <taxon>Spirurina</taxon>
        <taxon>Spiruromorpha</taxon>
        <taxon>Filarioidea</taxon>
        <taxon>Onchocercidae</taxon>
        <taxon>Cercopithifilaria</taxon>
    </lineage>
</organism>
<dbReference type="InterPro" id="IPR006621">
    <property type="entry name" value="Nose-resist-to-fluoxetine_N"/>
</dbReference>
<feature type="transmembrane region" description="Helical" evidence="2">
    <location>
        <begin position="298"/>
        <end position="317"/>
    </location>
</feature>